<evidence type="ECO:0000313" key="5">
    <source>
        <dbReference type="Proteomes" id="UP000499080"/>
    </source>
</evidence>
<comment type="caution">
    <text evidence="4">The sequence shown here is derived from an EMBL/GenBank/DDBJ whole genome shotgun (WGS) entry which is preliminary data.</text>
</comment>
<proteinExistence type="predicted"/>
<sequence length="338" mass="37886">MTRTTPELAPPLQTSAPHQRETFGHYICLSFHVVSCNLNINRNRKWCYPCHAESSLGLNDSGRCNSSSTETGVLVANHLAATRPLRKEVRTTTEGREHNPTIIVLSGEACSCFHVPTVQILKPLSGKTSIISAHEKNINGCKRLRKAEKENVEEALFKWFTLQRSRNLPTTGFILQAKANEFADLFEEKSFVCSNGWLDRFKKRHNIRSGKVVGEAASVCSSDINHWMENVWPGIIRNYDEKDIFNADEIGLFYKLSPNQTLKFKGEKCVGGKLSKVKLTILVCTNMNGSEKQKLTVIGKSQKPRCFKNVKKLPVDYKSNKKGLDDVGFIPEISSTVG</sequence>
<dbReference type="PANTHER" id="PTHR19303">
    <property type="entry name" value="TRANSPOSON"/>
    <property type="match status" value="1"/>
</dbReference>
<dbReference type="InterPro" id="IPR004875">
    <property type="entry name" value="DDE_SF_endonuclease_dom"/>
</dbReference>
<dbReference type="InterPro" id="IPR009057">
    <property type="entry name" value="Homeodomain-like_sf"/>
</dbReference>
<dbReference type="SUPFAM" id="SSF46689">
    <property type="entry name" value="Homeodomain-like"/>
    <property type="match status" value="1"/>
</dbReference>
<keyword evidence="5" id="KW-1185">Reference proteome</keyword>
<dbReference type="PANTHER" id="PTHR19303:SF73">
    <property type="entry name" value="PROTEIN PDC2"/>
    <property type="match status" value="1"/>
</dbReference>
<keyword evidence="2" id="KW-0238">DNA-binding</keyword>
<dbReference type="Gene3D" id="1.10.10.60">
    <property type="entry name" value="Homeodomain-like"/>
    <property type="match status" value="1"/>
</dbReference>
<comment type="subcellular location">
    <subcellularLocation>
        <location evidence="1">Nucleus</location>
    </subcellularLocation>
</comment>
<dbReference type="GO" id="GO:0005634">
    <property type="term" value="C:nucleus"/>
    <property type="evidence" value="ECO:0007669"/>
    <property type="project" value="UniProtKB-SubCell"/>
</dbReference>
<dbReference type="EMBL" id="BGPR01003985">
    <property type="protein sequence ID" value="GBM94608.1"/>
    <property type="molecule type" value="Genomic_DNA"/>
</dbReference>
<dbReference type="Pfam" id="PF03184">
    <property type="entry name" value="DDE_1"/>
    <property type="match status" value="1"/>
</dbReference>
<dbReference type="PROSITE" id="PS51253">
    <property type="entry name" value="HTH_CENPB"/>
    <property type="match status" value="1"/>
</dbReference>
<protein>
    <submittedName>
        <fullName evidence="4">Tigger transposable element-derived protein 4</fullName>
    </submittedName>
</protein>
<organism evidence="4 5">
    <name type="scientific">Araneus ventricosus</name>
    <name type="common">Orbweaver spider</name>
    <name type="synonym">Epeira ventricosa</name>
    <dbReference type="NCBI Taxonomy" id="182803"/>
    <lineage>
        <taxon>Eukaryota</taxon>
        <taxon>Metazoa</taxon>
        <taxon>Ecdysozoa</taxon>
        <taxon>Arthropoda</taxon>
        <taxon>Chelicerata</taxon>
        <taxon>Arachnida</taxon>
        <taxon>Araneae</taxon>
        <taxon>Araneomorphae</taxon>
        <taxon>Entelegynae</taxon>
        <taxon>Araneoidea</taxon>
        <taxon>Araneidae</taxon>
        <taxon>Araneus</taxon>
    </lineage>
</organism>
<reference evidence="4 5" key="1">
    <citation type="journal article" date="2019" name="Sci. Rep.">
        <title>Orb-weaving spider Araneus ventricosus genome elucidates the spidroin gene catalogue.</title>
        <authorList>
            <person name="Kono N."/>
            <person name="Nakamura H."/>
            <person name="Ohtoshi R."/>
            <person name="Moran D.A.P."/>
            <person name="Shinohara A."/>
            <person name="Yoshida Y."/>
            <person name="Fujiwara M."/>
            <person name="Mori M."/>
            <person name="Tomita M."/>
            <person name="Arakawa K."/>
        </authorList>
    </citation>
    <scope>NUCLEOTIDE SEQUENCE [LARGE SCALE GENOMIC DNA]</scope>
</reference>
<dbReference type="Proteomes" id="UP000499080">
    <property type="component" value="Unassembled WGS sequence"/>
</dbReference>
<dbReference type="OrthoDB" id="6460408at2759"/>
<dbReference type="SMART" id="SM00674">
    <property type="entry name" value="CENPB"/>
    <property type="match status" value="1"/>
</dbReference>
<evidence type="ECO:0000256" key="1">
    <source>
        <dbReference type="ARBA" id="ARBA00004123"/>
    </source>
</evidence>
<dbReference type="Pfam" id="PF03221">
    <property type="entry name" value="HTH_Tnp_Tc5"/>
    <property type="match status" value="1"/>
</dbReference>
<evidence type="ECO:0000256" key="2">
    <source>
        <dbReference type="ARBA" id="ARBA00023125"/>
    </source>
</evidence>
<dbReference type="InterPro" id="IPR006600">
    <property type="entry name" value="HTH_CenpB_DNA-bd_dom"/>
</dbReference>
<name>A0A4Y2JYN2_ARAVE</name>
<evidence type="ECO:0000259" key="3">
    <source>
        <dbReference type="PROSITE" id="PS51253"/>
    </source>
</evidence>
<dbReference type="AlphaFoldDB" id="A0A4Y2JYN2"/>
<evidence type="ECO:0000313" key="4">
    <source>
        <dbReference type="EMBL" id="GBM94608.1"/>
    </source>
</evidence>
<feature type="domain" description="HTH CENPB-type" evidence="3">
    <location>
        <begin position="140"/>
        <end position="211"/>
    </location>
</feature>
<accession>A0A4Y2JYN2</accession>
<dbReference type="InterPro" id="IPR050863">
    <property type="entry name" value="CenT-Element_Derived"/>
</dbReference>
<dbReference type="GO" id="GO:0003677">
    <property type="term" value="F:DNA binding"/>
    <property type="evidence" value="ECO:0007669"/>
    <property type="project" value="UniProtKB-KW"/>
</dbReference>
<gene>
    <name evidence="4" type="primary">Tigd4_324</name>
    <name evidence="4" type="ORF">AVEN_203596_1</name>
</gene>